<evidence type="ECO:0000313" key="2">
    <source>
        <dbReference type="EMBL" id="EKE26029.1"/>
    </source>
</evidence>
<name>K2G7H7_9BACT</name>
<dbReference type="InterPro" id="IPR023353">
    <property type="entry name" value="LemA-like_dom_sf"/>
</dbReference>
<keyword evidence="1" id="KW-0812">Transmembrane</keyword>
<sequence>MLQKLIPIIVIIWILLTYLIIILIKINILSKTIEQKESEIIGLFFWKLNKFPALIEIMKKYTVHKDIFEEIIYLHKLWIIYNIKNIYDLLDLNHKIYREFIFLMKISTKIPDIQKNWNFLYIRNYLMFYEKDIQKEISKIDMLISKYNYLKRLKNFSFIGLFIPFEEKVEL</sequence>
<protein>
    <submittedName>
        <fullName evidence="2">Uncharacterized protein</fullName>
    </submittedName>
</protein>
<feature type="transmembrane region" description="Helical" evidence="1">
    <location>
        <begin position="6"/>
        <end position="26"/>
    </location>
</feature>
<keyword evidence="1" id="KW-1133">Transmembrane helix</keyword>
<accession>K2G7H7</accession>
<organism evidence="2">
    <name type="scientific">uncultured bacterium</name>
    <name type="common">gcode 4</name>
    <dbReference type="NCBI Taxonomy" id="1234023"/>
    <lineage>
        <taxon>Bacteria</taxon>
        <taxon>environmental samples</taxon>
    </lineage>
</organism>
<dbReference type="AlphaFoldDB" id="K2G7H7"/>
<dbReference type="EMBL" id="AMFJ01000981">
    <property type="protein sequence ID" value="EKE26029.1"/>
    <property type="molecule type" value="Genomic_DNA"/>
</dbReference>
<gene>
    <name evidence="2" type="ORF">ACD_4C00465G0004</name>
</gene>
<comment type="caution">
    <text evidence="2">The sequence shown here is derived from an EMBL/GenBank/DDBJ whole genome shotgun (WGS) entry which is preliminary data.</text>
</comment>
<dbReference type="SUPFAM" id="SSF140478">
    <property type="entry name" value="LemA-like"/>
    <property type="match status" value="1"/>
</dbReference>
<reference evidence="2" key="1">
    <citation type="journal article" date="2012" name="Science">
        <title>Fermentation, hydrogen, and sulfur metabolism in multiple uncultivated bacterial phyla.</title>
        <authorList>
            <person name="Wrighton K.C."/>
            <person name="Thomas B.C."/>
            <person name="Sharon I."/>
            <person name="Miller C.S."/>
            <person name="Castelle C.J."/>
            <person name="VerBerkmoes N.C."/>
            <person name="Wilkins M.J."/>
            <person name="Hettich R.L."/>
            <person name="Lipton M.S."/>
            <person name="Williams K.H."/>
            <person name="Long P.E."/>
            <person name="Banfield J.F."/>
        </authorList>
    </citation>
    <scope>NUCLEOTIDE SEQUENCE [LARGE SCALE GENOMIC DNA]</scope>
</reference>
<keyword evidence="1" id="KW-0472">Membrane</keyword>
<proteinExistence type="predicted"/>
<evidence type="ECO:0000256" key="1">
    <source>
        <dbReference type="SAM" id="Phobius"/>
    </source>
</evidence>